<dbReference type="InterPro" id="IPR029340">
    <property type="entry name" value="FAM222"/>
</dbReference>
<evidence type="ECO:0000256" key="3">
    <source>
        <dbReference type="ARBA" id="ARBA00022884"/>
    </source>
</evidence>
<dbReference type="CDD" id="cd03399">
    <property type="entry name" value="SPFH_flotillin"/>
    <property type="match status" value="1"/>
</dbReference>
<keyword evidence="3" id="KW-0694">RNA-binding</keyword>
<evidence type="ECO:0000256" key="6">
    <source>
        <dbReference type="SAM" id="Coils"/>
    </source>
</evidence>
<evidence type="ECO:0000256" key="1">
    <source>
        <dbReference type="ARBA" id="ARBA00004637"/>
    </source>
</evidence>
<dbReference type="InterPro" id="IPR006073">
    <property type="entry name" value="GTP-bd"/>
</dbReference>
<comment type="subcellular location">
    <subcellularLocation>
        <location evidence="1">Mitochondrion inner membrane</location>
        <topology evidence="1">Peripheral membrane protein</topology>
    </subcellularLocation>
</comment>
<dbReference type="Pfam" id="PF15258">
    <property type="entry name" value="FAM222A"/>
    <property type="match status" value="1"/>
</dbReference>
<proteinExistence type="inferred from homology"/>
<feature type="region of interest" description="Disordered" evidence="7">
    <location>
        <begin position="575"/>
        <end position="646"/>
    </location>
</feature>
<feature type="region of interest" description="Disordered" evidence="7">
    <location>
        <begin position="913"/>
        <end position="971"/>
    </location>
</feature>
<evidence type="ECO:0000259" key="8">
    <source>
        <dbReference type="PROSITE" id="PS51713"/>
    </source>
</evidence>
<dbReference type="InterPro" id="IPR030388">
    <property type="entry name" value="G_ERA_dom"/>
</dbReference>
<keyword evidence="4" id="KW-0342">GTP-binding</keyword>
<evidence type="ECO:0000313" key="10">
    <source>
        <dbReference type="Proteomes" id="UP001145742"/>
    </source>
</evidence>
<feature type="domain" description="Era-type G" evidence="8">
    <location>
        <begin position="442"/>
        <end position="682"/>
    </location>
</feature>
<dbReference type="PANTHER" id="PTHR16070">
    <property type="entry name" value="PROTEIN FAM222A-RELATED"/>
    <property type="match status" value="1"/>
</dbReference>
<dbReference type="SMART" id="SM00244">
    <property type="entry name" value="PHB"/>
    <property type="match status" value="1"/>
</dbReference>
<dbReference type="PANTHER" id="PTHR16070:SF1">
    <property type="entry name" value="PROTEIN FAM222B"/>
    <property type="match status" value="1"/>
</dbReference>
<keyword evidence="2" id="KW-0547">Nucleotide-binding</keyword>
<dbReference type="InterPro" id="IPR015946">
    <property type="entry name" value="KH_dom-like_a/b"/>
</dbReference>
<protein>
    <recommendedName>
        <fullName evidence="8">Era-type G domain-containing protein</fullName>
    </recommendedName>
</protein>
<evidence type="ECO:0000313" key="9">
    <source>
        <dbReference type="EMBL" id="KAJ7416408.1"/>
    </source>
</evidence>
<dbReference type="InterPro" id="IPR027417">
    <property type="entry name" value="P-loop_NTPase"/>
</dbReference>
<dbReference type="InterPro" id="IPR004044">
    <property type="entry name" value="KH_dom_type_2"/>
</dbReference>
<reference evidence="9" key="1">
    <citation type="submission" date="2019-10" db="EMBL/GenBank/DDBJ databases">
        <authorList>
            <person name="Soares A.E.R."/>
            <person name="Aleixo A."/>
            <person name="Schneider P."/>
            <person name="Miyaki C.Y."/>
            <person name="Schneider M.P."/>
            <person name="Mello C."/>
            <person name="Vasconcelos A.T.R."/>
        </authorList>
    </citation>
    <scope>NUCLEOTIDE SEQUENCE</scope>
    <source>
        <tissue evidence="9">Muscle</tissue>
    </source>
</reference>
<dbReference type="SUPFAM" id="SSF117892">
    <property type="entry name" value="Band 7/SPFH domain"/>
    <property type="match status" value="1"/>
</dbReference>
<feature type="compositionally biased region" description="Low complexity" evidence="7">
    <location>
        <begin position="913"/>
        <end position="945"/>
    </location>
</feature>
<name>A0ABQ9DBV6_9PASS</name>
<evidence type="ECO:0000256" key="2">
    <source>
        <dbReference type="ARBA" id="ARBA00022741"/>
    </source>
</evidence>
<dbReference type="InterPro" id="IPR036013">
    <property type="entry name" value="Band_7/SPFH_dom_sf"/>
</dbReference>
<dbReference type="PROSITE" id="PS51713">
    <property type="entry name" value="G_ERA"/>
    <property type="match status" value="1"/>
</dbReference>
<dbReference type="InterPro" id="IPR031905">
    <property type="entry name" value="Flotillin_C"/>
</dbReference>
<dbReference type="Proteomes" id="UP001145742">
    <property type="component" value="Unassembled WGS sequence"/>
</dbReference>
<dbReference type="InterPro" id="IPR001107">
    <property type="entry name" value="Band_7"/>
</dbReference>
<feature type="compositionally biased region" description="Polar residues" evidence="7">
    <location>
        <begin position="575"/>
        <end position="593"/>
    </location>
</feature>
<sequence length="1315" mass="144246">MGNCYTVGPNEALVVSGGCCGSDQKQYVYGGWAWAWWCITDTQRVSLEVMTILCRCENVETSEGVPLYVTGVAQVKIMTEKELLAVACEQFLGKNVQDVKNVVLQTLEGHLRSILGTLTVEQIYQDRDQFAKLVREVAAPDVGRMGIEILSFTIKDVYDKVDYLSSLGKTQIAAVQRDADIGVAEAERDAGIREAECKKEMLDVKFMADTKIADSKRAFELQKAAFTEEVNIKTAEAQLAYELQSAKEQQKIRQEEIEIEVVERKKQIDVEEKEVIRMEKELMATVRQPAEAEAYRIQQIAEGEKVKQVLLAQAEAEKIRRMGEAEAFVIEAMGMAEAEGLKLKAEALQQYGEAARLALVLDALPEIAAQVSAPLSKVEEIVILSGDNNNTMSEVNRLLAELPASVRAITGVDLTKASPIPSYNWACLVLQFWCLAVLCPQVFPVSKKVHTTRCKARGVITQEDTQLIILDTPGLTNPLKAKRHNLEEAMLTDPWDSMEHADLVLVLVDVSDHWTRNALSREVLRCLARFPHIPSVLVLNKVDILKKKLLLLEIVTDLTEGIVNGKKLEVKSAFKNDSSSSAESPLQISQCSPPESRAPEPPCGQHTEQAQEGSALANSSAGGASKSSPGTEQAQRPKQYGPKDLRDMKGWPHFQDVFMLAALHGEEVDTLKKYLLMQAKPGPWEYHSNVLTSQSPQEICDNIIREKVLEYLPLEVPYGVTQVTEMWEEGECGELLIVQNLLVPRKSHMRMLIGRGGKVISRIAQEAGQDLMNTFLCDVRLKLSVEVKATVSRKRDTTQKMRSAQYPTPAELDAYAKKVANNPLTIKIFPNSVKVPQRKHIRRTVNGLDTSGQRYSPYPSQATTKTGLLAIVKSPAKGVIKDFDGTRTRLLPEAMMNPPSTPYVAPSTLPHPQALARQQALQHAQTLPHPQSIPQHPQGIPQPQSLAHPQGIPQALPHPQNVQQPQGLQHPQPLAHQALQHGPNPLLQQGLHGGRKMPDADAPPNVTVSTSTIPLSMAATLQQSQPPDLSSIVHQINQFCQARAGISTTSVCEGQIANPSPISRNLLINASTRVSTHNVPTPMPSCVVNPVDHAAAAIPPASVNVPMVNINRVPPAYQNEIKSVAWNQHQLAHLQQMCGDAAGPAGLAGKHPQREIAGQSFPGKTSNYPQELCMGQSFSLKPPMEKPTPSPPVNGLQGPLPYTNGHYFQPIWNNILPTPNSDSSGSQDLAMPFHGGQPAGAPLDCAGGTHYRAGAGPSSQNNVMQTMDYLSGDFQQSCFREQSMAVLGKVHRPPMNRAPEPTDSRNLHIQHPGYR</sequence>
<keyword evidence="10" id="KW-1185">Reference proteome</keyword>
<feature type="compositionally biased region" description="Low complexity" evidence="7">
    <location>
        <begin position="613"/>
        <end position="630"/>
    </location>
</feature>
<dbReference type="InterPro" id="IPR009019">
    <property type="entry name" value="KH_sf_prok-type"/>
</dbReference>
<accession>A0ABQ9DBV6</accession>
<comment type="caution">
    <text evidence="9">The sequence shown here is derived from an EMBL/GenBank/DDBJ whole genome shotgun (WGS) entry which is preliminary data.</text>
</comment>
<keyword evidence="6" id="KW-0175">Coiled coil</keyword>
<dbReference type="CDD" id="cd22534">
    <property type="entry name" value="KH-II_Era"/>
    <property type="match status" value="1"/>
</dbReference>
<evidence type="ECO:0000256" key="7">
    <source>
        <dbReference type="SAM" id="MobiDB-lite"/>
    </source>
</evidence>
<feature type="compositionally biased region" description="Low complexity" evidence="7">
    <location>
        <begin position="958"/>
        <end position="971"/>
    </location>
</feature>
<dbReference type="EMBL" id="WHWB01033839">
    <property type="protein sequence ID" value="KAJ7416408.1"/>
    <property type="molecule type" value="Genomic_DNA"/>
</dbReference>
<evidence type="ECO:0000256" key="5">
    <source>
        <dbReference type="PROSITE-ProRule" id="PRU01050"/>
    </source>
</evidence>
<organism evidence="9 10">
    <name type="scientific">Willisornis vidua</name>
    <name type="common">Xingu scale-backed antbird</name>
    <dbReference type="NCBI Taxonomy" id="1566151"/>
    <lineage>
        <taxon>Eukaryota</taxon>
        <taxon>Metazoa</taxon>
        <taxon>Chordata</taxon>
        <taxon>Craniata</taxon>
        <taxon>Vertebrata</taxon>
        <taxon>Euteleostomi</taxon>
        <taxon>Archelosauria</taxon>
        <taxon>Archosauria</taxon>
        <taxon>Dinosauria</taxon>
        <taxon>Saurischia</taxon>
        <taxon>Theropoda</taxon>
        <taxon>Coelurosauria</taxon>
        <taxon>Aves</taxon>
        <taxon>Neognathae</taxon>
        <taxon>Neoaves</taxon>
        <taxon>Telluraves</taxon>
        <taxon>Australaves</taxon>
        <taxon>Passeriformes</taxon>
        <taxon>Thamnophilidae</taxon>
        <taxon>Willisornis</taxon>
    </lineage>
</organism>
<dbReference type="Pfam" id="PF15975">
    <property type="entry name" value="Flot"/>
    <property type="match status" value="1"/>
</dbReference>
<dbReference type="Gene3D" id="3.30.479.30">
    <property type="entry name" value="Band 7 domain"/>
    <property type="match status" value="1"/>
</dbReference>
<dbReference type="Pfam" id="PF01145">
    <property type="entry name" value="Band_7"/>
    <property type="match status" value="1"/>
</dbReference>
<gene>
    <name evidence="9" type="ORF">WISP_71453</name>
</gene>
<feature type="coiled-coil region" evidence="6">
    <location>
        <begin position="245"/>
        <end position="281"/>
    </location>
</feature>
<comment type="similarity">
    <text evidence="5">Belongs to the TRAFAC class TrmE-Era-EngA-EngB-Septin-like GTPase superfamily. Era GTPase family.</text>
</comment>
<feature type="region of interest" description="Disordered" evidence="7">
    <location>
        <begin position="1292"/>
        <end position="1315"/>
    </location>
</feature>
<dbReference type="Pfam" id="PF01926">
    <property type="entry name" value="MMR_HSR1"/>
    <property type="match status" value="1"/>
</dbReference>
<dbReference type="Gene3D" id="3.30.300.20">
    <property type="match status" value="1"/>
</dbReference>
<dbReference type="Gene3D" id="3.40.50.300">
    <property type="entry name" value="P-loop containing nucleotide triphosphate hydrolases"/>
    <property type="match status" value="1"/>
</dbReference>
<dbReference type="Pfam" id="PF07650">
    <property type="entry name" value="KH_2"/>
    <property type="match status" value="1"/>
</dbReference>
<comment type="caution">
    <text evidence="5">Lacks conserved residue(s) required for the propagation of feature annotation.</text>
</comment>
<dbReference type="SUPFAM" id="SSF52540">
    <property type="entry name" value="P-loop containing nucleoside triphosphate hydrolases"/>
    <property type="match status" value="1"/>
</dbReference>
<evidence type="ECO:0000256" key="4">
    <source>
        <dbReference type="ARBA" id="ARBA00023134"/>
    </source>
</evidence>
<dbReference type="SUPFAM" id="SSF54814">
    <property type="entry name" value="Prokaryotic type KH domain (KH-domain type II)"/>
    <property type="match status" value="1"/>
</dbReference>